<evidence type="ECO:0000256" key="2">
    <source>
        <dbReference type="ARBA" id="ARBA00004496"/>
    </source>
</evidence>
<dbReference type="InterPro" id="IPR044189">
    <property type="entry name" value="XPO4/7-like"/>
</dbReference>
<dbReference type="Pfam" id="PF03810">
    <property type="entry name" value="IBN_N"/>
    <property type="match status" value="1"/>
</dbReference>
<keyword evidence="5" id="KW-0963">Cytoplasm</keyword>
<keyword evidence="10" id="KW-1185">Reference proteome</keyword>
<evidence type="ECO:0000256" key="7">
    <source>
        <dbReference type="ARBA" id="ARBA00023242"/>
    </source>
</evidence>
<evidence type="ECO:0000256" key="1">
    <source>
        <dbReference type="ARBA" id="ARBA00004123"/>
    </source>
</evidence>
<evidence type="ECO:0000313" key="10">
    <source>
        <dbReference type="Proteomes" id="UP000825002"/>
    </source>
</evidence>
<organism evidence="9 10">
    <name type="scientific">Fragariocoptes setiger</name>
    <dbReference type="NCBI Taxonomy" id="1670756"/>
    <lineage>
        <taxon>Eukaryota</taxon>
        <taxon>Metazoa</taxon>
        <taxon>Ecdysozoa</taxon>
        <taxon>Arthropoda</taxon>
        <taxon>Chelicerata</taxon>
        <taxon>Arachnida</taxon>
        <taxon>Acari</taxon>
        <taxon>Acariformes</taxon>
        <taxon>Trombidiformes</taxon>
        <taxon>Prostigmata</taxon>
        <taxon>Eupodina</taxon>
        <taxon>Eriophyoidea</taxon>
        <taxon>Phytoptidae</taxon>
        <taxon>Fragariocoptes</taxon>
    </lineage>
</organism>
<dbReference type="SUPFAM" id="SSF48371">
    <property type="entry name" value="ARM repeat"/>
    <property type="match status" value="1"/>
</dbReference>
<feature type="domain" description="Importin N-terminal" evidence="8">
    <location>
        <begin position="32"/>
        <end position="98"/>
    </location>
</feature>
<keyword evidence="7" id="KW-0539">Nucleus</keyword>
<comment type="subcellular location">
    <subcellularLocation>
        <location evidence="2">Cytoplasm</location>
    </subcellularLocation>
    <subcellularLocation>
        <location evidence="1">Nucleus</location>
    </subcellularLocation>
</comment>
<dbReference type="InterPro" id="IPR011989">
    <property type="entry name" value="ARM-like"/>
</dbReference>
<dbReference type="Pfam" id="PF25795">
    <property type="entry name" value="TPR_XPO7"/>
    <property type="match status" value="1"/>
</dbReference>
<dbReference type="Proteomes" id="UP000825002">
    <property type="component" value="Unassembled WGS sequence"/>
</dbReference>
<evidence type="ECO:0000256" key="5">
    <source>
        <dbReference type="ARBA" id="ARBA00022490"/>
    </source>
</evidence>
<evidence type="ECO:0000256" key="6">
    <source>
        <dbReference type="ARBA" id="ARBA00022927"/>
    </source>
</evidence>
<keyword evidence="6" id="KW-0653">Protein transport</keyword>
<gene>
    <name evidence="9" type="primary">XPO7</name>
    <name evidence="9" type="ORF">GZH46_02691</name>
</gene>
<reference evidence="9 10" key="1">
    <citation type="submission" date="2020-10" db="EMBL/GenBank/DDBJ databases">
        <authorList>
            <person name="Klimov P.B."/>
            <person name="Dyachkov S.M."/>
            <person name="Chetverikov P.E."/>
        </authorList>
    </citation>
    <scope>NUCLEOTIDE SEQUENCE [LARGE SCALE GENOMIC DNA]</scope>
    <source>
        <strain evidence="9">BMOC 18-1129-001#AD2665</strain>
        <tissue evidence="9">Entire mites</tissue>
    </source>
</reference>
<dbReference type="EMBL" id="JAIFTH010000940">
    <property type="protein sequence ID" value="KAG9508806.1"/>
    <property type="molecule type" value="Genomic_DNA"/>
</dbReference>
<evidence type="ECO:0000259" key="8">
    <source>
        <dbReference type="SMART" id="SM00913"/>
    </source>
</evidence>
<dbReference type="InterPro" id="IPR001494">
    <property type="entry name" value="Importin-beta_N"/>
</dbReference>
<proteinExistence type="inferred from homology"/>
<name>A0ABQ7S5Y5_9ACAR</name>
<dbReference type="PANTHER" id="PTHR12596">
    <property type="entry name" value="EXPORTIN 4,7-RELATED"/>
    <property type="match status" value="1"/>
</dbReference>
<evidence type="ECO:0000256" key="3">
    <source>
        <dbReference type="ARBA" id="ARBA00009466"/>
    </source>
</evidence>
<evidence type="ECO:0000256" key="4">
    <source>
        <dbReference type="ARBA" id="ARBA00022448"/>
    </source>
</evidence>
<dbReference type="PANTHER" id="PTHR12596:SF2">
    <property type="entry name" value="EXPORTIN-7 ISOFORM X1"/>
    <property type="match status" value="1"/>
</dbReference>
<dbReference type="Gene3D" id="1.25.10.10">
    <property type="entry name" value="Leucine-rich Repeat Variant"/>
    <property type="match status" value="2"/>
</dbReference>
<comment type="similarity">
    <text evidence="3">Belongs to the exportin family.</text>
</comment>
<sequence length="1102" mass="126515">MASEQLQNELVQLEELCRRLYESTNPSERLEAENAMLQFSHSPDCLAKCQLLLEHSNVCYAQLLAATTLIRVMSRASIDLTVDQRIQIRNYALTYLSTRQNLAPFVTQSLTQLYAKITKSGWLESKEFHQVIPQVNQYFFQFDTAHQITGLQILSQVVQEINQLEGDMLARYIAKQRKISGSFRDNYLNEIFIVATNVLRASLESVVQGDHSPERHKLIEASLRLALNCLSFDFIGTTPDESNSDDLPTVQIPTSWRRLFLTDTTVDLFFNIFHSLPAPMSTLSLSCLVQIASVRRSLFSNTERLEFLTRMINGVRRILEEPRGLSDPETYHEFCRLLARFKANYQLTELTKVPKYNEVIALITNFTTTSLGVWQFAPNSIHYLLMLWQKLVSSASYCKPGEPHELDQYTPEVVKAYVKFRLESVTRVVQDGIEDPLEDLPMLGQQLEQLSTITRQSFEETGKFLTQLFDLHAKKYQELLMVPSASQVELTIQEGRLAWLVYIIGAAISGRLFFNGAKDEYESIDGDLAVGVIQLMRLSDSQLAHGRRSEKLELALLSFFEAYRKCYVGDQQMRCSKMYKRLSDVLGVNEESRLLSVFMRKIITNLKYWNSSDIVIKNTLAILSELSLGYSSLRRMVKLEEIQFLLNNHTSEQFQFLGTSADVETMKHRTSFYASLGRLLFLEIADGMDEKFDDFMVPLNASFNELRQVLIENHDPSIAKNENAKLAFIGLCRSLRGLVSSISTSNVYFLFFEWIYPTFTPVIGRAIDLWCDDYNVTTPALRLVAELVDNKNGRLAFDVSSPDGILLFKEVASIVVNYGKRLLSQTNIPADQIYNRKLKGISITFKILYLSLKGNINFAVFQLYGDSALNDLLDIFVKLFFSIVDCDILIYPKLSNQYYPLVEVLTQSHSDYLLSLEPRIFGYLLRSLQVGLTSLDQKIPPSCSQSLDHIVSHIYKWLSKSPRKTRPPLRYQHDEQKRKDCLEALKIHTGVFHEMLAEILSLVMYDETMTANVNLAKPLLGLILMNEEYFHQHCRQIVENQPLERKKSMSTWLENLMDGIARNLTPKNRDKFYQNVLTFKRELAEGLKKNYHATSVANDIYY</sequence>
<protein>
    <submittedName>
        <fullName evidence="9">Exportin-7</fullName>
    </submittedName>
</protein>
<feature type="non-terminal residue" evidence="9">
    <location>
        <position position="1"/>
    </location>
</feature>
<keyword evidence="4" id="KW-0813">Transport</keyword>
<dbReference type="SMART" id="SM00913">
    <property type="entry name" value="IBN_N"/>
    <property type="match status" value="1"/>
</dbReference>
<evidence type="ECO:0000313" key="9">
    <source>
        <dbReference type="EMBL" id="KAG9508806.1"/>
    </source>
</evidence>
<accession>A0ABQ7S5Y5</accession>
<dbReference type="InterPro" id="IPR016024">
    <property type="entry name" value="ARM-type_fold"/>
</dbReference>
<comment type="caution">
    <text evidence="9">The sequence shown here is derived from an EMBL/GenBank/DDBJ whole genome shotgun (WGS) entry which is preliminary data.</text>
</comment>
<dbReference type="InterPro" id="IPR057947">
    <property type="entry name" value="TPR_XPO7/RBP17"/>
</dbReference>